<protein>
    <submittedName>
        <fullName evidence="3">Potassium channel family protein</fullName>
    </submittedName>
</protein>
<feature type="transmembrane region" description="Helical" evidence="1">
    <location>
        <begin position="12"/>
        <end position="31"/>
    </location>
</feature>
<evidence type="ECO:0000313" key="3">
    <source>
        <dbReference type="EMBL" id="MFC4620492.1"/>
    </source>
</evidence>
<organism evidence="3 4">
    <name type="scientific">Camelliibacillus cellulosilyticus</name>
    <dbReference type="NCBI Taxonomy" id="2174486"/>
    <lineage>
        <taxon>Bacteria</taxon>
        <taxon>Bacillati</taxon>
        <taxon>Bacillota</taxon>
        <taxon>Bacilli</taxon>
        <taxon>Bacillales</taxon>
        <taxon>Sporolactobacillaceae</taxon>
        <taxon>Camelliibacillus</taxon>
    </lineage>
</organism>
<dbReference type="EMBL" id="JBHSFW010000024">
    <property type="protein sequence ID" value="MFC4620492.1"/>
    <property type="molecule type" value="Genomic_DNA"/>
</dbReference>
<comment type="caution">
    <text evidence="3">The sequence shown here is derived from an EMBL/GenBank/DDBJ whole genome shotgun (WGS) entry which is preliminary data.</text>
</comment>
<dbReference type="GO" id="GO:0034220">
    <property type="term" value="P:monoatomic ion transmembrane transport"/>
    <property type="evidence" value="ECO:0007669"/>
    <property type="project" value="UniProtKB-KW"/>
</dbReference>
<keyword evidence="1" id="KW-0812">Transmembrane</keyword>
<sequence length="127" mass="14447">MRRAELFLRSLALLMLCGNIIVCFTVIYILLDILDLGRIVEHHTVLFNSGPAWFEQLARTLYFSAITLFSVGYGDITPFGWSRVVAIFEATVGYILPAVITVQYLRFLPAPFGWMKGGRNDRNKKDD</sequence>
<evidence type="ECO:0000256" key="1">
    <source>
        <dbReference type="SAM" id="Phobius"/>
    </source>
</evidence>
<proteinExistence type="predicted"/>
<dbReference type="Proteomes" id="UP001596022">
    <property type="component" value="Unassembled WGS sequence"/>
</dbReference>
<keyword evidence="3" id="KW-0406">Ion transport</keyword>
<feature type="domain" description="Potassium channel" evidence="2">
    <location>
        <begin position="54"/>
        <end position="107"/>
    </location>
</feature>
<feature type="transmembrane region" description="Helical" evidence="1">
    <location>
        <begin position="84"/>
        <end position="105"/>
    </location>
</feature>
<dbReference type="Pfam" id="PF07885">
    <property type="entry name" value="Ion_trans_2"/>
    <property type="match status" value="1"/>
</dbReference>
<dbReference type="InterPro" id="IPR013099">
    <property type="entry name" value="K_chnl_dom"/>
</dbReference>
<evidence type="ECO:0000259" key="2">
    <source>
        <dbReference type="Pfam" id="PF07885"/>
    </source>
</evidence>
<dbReference type="SUPFAM" id="SSF81324">
    <property type="entry name" value="Voltage-gated potassium channels"/>
    <property type="match status" value="1"/>
</dbReference>
<reference evidence="4" key="1">
    <citation type="journal article" date="2019" name="Int. J. Syst. Evol. Microbiol.">
        <title>The Global Catalogue of Microorganisms (GCM) 10K type strain sequencing project: providing services to taxonomists for standard genome sequencing and annotation.</title>
        <authorList>
            <consortium name="The Broad Institute Genomics Platform"/>
            <consortium name="The Broad Institute Genome Sequencing Center for Infectious Disease"/>
            <person name="Wu L."/>
            <person name="Ma J."/>
        </authorList>
    </citation>
    <scope>NUCLEOTIDE SEQUENCE [LARGE SCALE GENOMIC DNA]</scope>
    <source>
        <strain evidence="4">CGMCC 1.16306</strain>
    </source>
</reference>
<gene>
    <name evidence="3" type="ORF">ACFO4N_17490</name>
</gene>
<dbReference type="Gene3D" id="1.10.287.70">
    <property type="match status" value="1"/>
</dbReference>
<keyword evidence="1" id="KW-1133">Transmembrane helix</keyword>
<keyword evidence="4" id="KW-1185">Reference proteome</keyword>
<keyword evidence="3" id="KW-0813">Transport</keyword>
<accession>A0ABV9GR35</accession>
<keyword evidence="3" id="KW-0407">Ion channel</keyword>
<dbReference type="RefSeq" id="WP_376847605.1">
    <property type="nucleotide sequence ID" value="NZ_JBHSFW010000024.1"/>
</dbReference>
<name>A0ABV9GR35_9BACL</name>
<evidence type="ECO:0000313" key="4">
    <source>
        <dbReference type="Proteomes" id="UP001596022"/>
    </source>
</evidence>
<keyword evidence="1" id="KW-0472">Membrane</keyword>